<dbReference type="Gene3D" id="1.20.1260.10">
    <property type="match status" value="1"/>
</dbReference>
<accession>A0A143HCZ7</accession>
<evidence type="ECO:0000313" key="2">
    <source>
        <dbReference type="Proteomes" id="UP000076021"/>
    </source>
</evidence>
<dbReference type="Proteomes" id="UP000076021">
    <property type="component" value="Chromosome"/>
</dbReference>
<dbReference type="KEGG" id="rst:ATY39_09230"/>
<proteinExistence type="predicted"/>
<keyword evidence="2" id="KW-1185">Reference proteome</keyword>
<evidence type="ECO:0000313" key="1">
    <source>
        <dbReference type="EMBL" id="AMW99627.1"/>
    </source>
</evidence>
<evidence type="ECO:0008006" key="3">
    <source>
        <dbReference type="Google" id="ProtNLM"/>
    </source>
</evidence>
<dbReference type="OrthoDB" id="1934429at2"/>
<name>A0A143HCZ7_9BACL</name>
<dbReference type="EMBL" id="CP014806">
    <property type="protein sequence ID" value="AMW99627.1"/>
    <property type="molecule type" value="Genomic_DNA"/>
</dbReference>
<dbReference type="AlphaFoldDB" id="A0A143HCZ7"/>
<dbReference type="Pfam" id="PF11553">
    <property type="entry name" value="DUF3231"/>
    <property type="match status" value="1"/>
</dbReference>
<organism evidence="1 2">
    <name type="scientific">Rummeliibacillus stabekisii</name>
    <dbReference type="NCBI Taxonomy" id="241244"/>
    <lineage>
        <taxon>Bacteria</taxon>
        <taxon>Bacillati</taxon>
        <taxon>Bacillota</taxon>
        <taxon>Bacilli</taxon>
        <taxon>Bacillales</taxon>
        <taxon>Caryophanaceae</taxon>
        <taxon>Rummeliibacillus</taxon>
    </lineage>
</organism>
<gene>
    <name evidence="1" type="ORF">ATY39_09230</name>
</gene>
<reference evidence="2" key="2">
    <citation type="submission" date="2016-03" db="EMBL/GenBank/DDBJ databases">
        <authorList>
            <person name="Ploux O."/>
        </authorList>
    </citation>
    <scope>NUCLEOTIDE SEQUENCE [LARGE SCALE GENOMIC DNA]</scope>
    <source>
        <strain evidence="2">PP9</strain>
    </source>
</reference>
<sequence>MGMLSGNPKDQPLNYGEAITIWTNFATNNGLIAAYQTLYNHTGDKELGKLLEEAIQCCKEENEQLETLLKVNGIALPPAPPERPNANLEDIPAGAKFNDPEICAMLAADTAAGLMACSQALGMSIREDIAMMYAQFHMKKGQFAGKVLKLEKEKGWLIMPPLHLNYPDE</sequence>
<dbReference type="InterPro" id="IPR021617">
    <property type="entry name" value="DUF3231"/>
</dbReference>
<protein>
    <recommendedName>
        <fullName evidence="3">DUF3231 domain-containing protein</fullName>
    </recommendedName>
</protein>
<dbReference type="STRING" id="241244.ATY39_09230"/>
<dbReference type="InterPro" id="IPR012347">
    <property type="entry name" value="Ferritin-like"/>
</dbReference>
<reference evidence="1 2" key="1">
    <citation type="journal article" date="2016" name="Genome Announc.">
        <title>Whole-Genome Sequence of Rummeliibacillus stabekisii Strain PP9 Isolated from Antarctic Soil.</title>
        <authorList>
            <person name="da Mota F.F."/>
            <person name="Vollu R.E."/>
            <person name="Jurelevicius D."/>
            <person name="Seldin L."/>
        </authorList>
    </citation>
    <scope>NUCLEOTIDE SEQUENCE [LARGE SCALE GENOMIC DNA]</scope>
    <source>
        <strain evidence="1 2">PP9</strain>
    </source>
</reference>
<dbReference type="RefSeq" id="WP_066788933.1">
    <property type="nucleotide sequence ID" value="NZ_CP014806.1"/>
</dbReference>